<dbReference type="EC" id="2.7.7.85" evidence="10"/>
<dbReference type="FunFam" id="3.40.1700.10:FF:000002">
    <property type="entry name" value="Diadenylate cyclase"/>
    <property type="match status" value="1"/>
</dbReference>
<keyword evidence="13" id="KW-1185">Reference proteome</keyword>
<evidence type="ECO:0000256" key="8">
    <source>
        <dbReference type="ARBA" id="ARBA00022989"/>
    </source>
</evidence>
<evidence type="ECO:0000313" key="12">
    <source>
        <dbReference type="EMBL" id="MQW40136.1"/>
    </source>
</evidence>
<keyword evidence="4 10" id="KW-0812">Transmembrane</keyword>
<dbReference type="EMBL" id="WITJ01000012">
    <property type="protein sequence ID" value="MQW40136.1"/>
    <property type="molecule type" value="Genomic_DNA"/>
</dbReference>
<dbReference type="PANTHER" id="PTHR34185">
    <property type="entry name" value="DIADENYLATE CYCLASE"/>
    <property type="match status" value="1"/>
</dbReference>
<name>A0A7X1Z944_9LACT</name>
<comment type="catalytic activity">
    <reaction evidence="1 10">
        <text>2 ATP = 3',3'-c-di-AMP + 2 diphosphate</text>
        <dbReference type="Rhea" id="RHEA:35655"/>
        <dbReference type="ChEBI" id="CHEBI:30616"/>
        <dbReference type="ChEBI" id="CHEBI:33019"/>
        <dbReference type="ChEBI" id="CHEBI:71500"/>
        <dbReference type="EC" id="2.7.7.85"/>
    </reaction>
</comment>
<dbReference type="RefSeq" id="WP_153496794.1">
    <property type="nucleotide sequence ID" value="NZ_CAXYUY010000003.1"/>
</dbReference>
<evidence type="ECO:0000256" key="10">
    <source>
        <dbReference type="HAMAP-Rule" id="MF_01499"/>
    </source>
</evidence>
<dbReference type="AlphaFoldDB" id="A0A7X1Z944"/>
<keyword evidence="7 10" id="KW-0067">ATP-binding</keyword>
<dbReference type="NCBIfam" id="TIGR00159">
    <property type="entry name" value="diadenylate cyclase CdaA"/>
    <property type="match status" value="1"/>
</dbReference>
<dbReference type="InterPro" id="IPR014046">
    <property type="entry name" value="C-di-AMP_synthase"/>
</dbReference>
<dbReference type="InterPro" id="IPR045585">
    <property type="entry name" value="CdaA_N"/>
</dbReference>
<dbReference type="Pfam" id="PF19293">
    <property type="entry name" value="CdaA_N"/>
    <property type="match status" value="1"/>
</dbReference>
<dbReference type="InterPro" id="IPR036888">
    <property type="entry name" value="DNA_integrity_DisA_N_sf"/>
</dbReference>
<sequence>MNDLNQFFDPNFWHKIFELNESPARLAIAVVDIAIVSFFLYMGIRYVQGTKLMTLVRGVIIFLFIKVLAGFAGLTTVEWLLNQVITYGAIACVIIFQPEIRRALESLGRTTALFTPTKKGSLDGHLSAYEKSFAYMSERKIGALIAIEQSQTLAEFVSTGIKLDADITSELIINIFIPNTPLHDGAVIVQGDKIAVTSAYLPLTERAGISKQFGTRHRAAIGLSEVSDALIIVVSEETGGISVAHNGEFFADLSKERFHDFLVAVLNNPHLKKEKGEKK</sequence>
<dbReference type="InterPro" id="IPR050338">
    <property type="entry name" value="DisA"/>
</dbReference>
<comment type="caution">
    <text evidence="10">Lacks conserved residue(s) required for the propagation of feature annotation.</text>
</comment>
<dbReference type="InterPro" id="IPR034701">
    <property type="entry name" value="CdaA"/>
</dbReference>
<comment type="subunit">
    <text evidence="10">Probably a homodimer.</text>
</comment>
<keyword evidence="5 10" id="KW-0548">Nucleotidyltransferase</keyword>
<evidence type="ECO:0000259" key="11">
    <source>
        <dbReference type="PROSITE" id="PS51794"/>
    </source>
</evidence>
<dbReference type="OrthoDB" id="9807385at2"/>
<gene>
    <name evidence="10" type="primary">dacA</name>
    <name evidence="12" type="ORF">GHI93_09375</name>
</gene>
<dbReference type="GO" id="GO:0004016">
    <property type="term" value="F:adenylate cyclase activity"/>
    <property type="evidence" value="ECO:0007669"/>
    <property type="project" value="UniProtKB-UniRule"/>
</dbReference>
<dbReference type="PROSITE" id="PS51794">
    <property type="entry name" value="DAC"/>
    <property type="match status" value="1"/>
</dbReference>
<dbReference type="SUPFAM" id="SSF143597">
    <property type="entry name" value="YojJ-like"/>
    <property type="match status" value="1"/>
</dbReference>
<dbReference type="GO" id="GO:0006171">
    <property type="term" value="P:cAMP biosynthetic process"/>
    <property type="evidence" value="ECO:0007669"/>
    <property type="project" value="InterPro"/>
</dbReference>
<dbReference type="Proteomes" id="UP000439550">
    <property type="component" value="Unassembled WGS sequence"/>
</dbReference>
<keyword evidence="8 10" id="KW-1133">Transmembrane helix</keyword>
<keyword evidence="3 10" id="KW-0808">Transferase</keyword>
<evidence type="ECO:0000256" key="3">
    <source>
        <dbReference type="ARBA" id="ARBA00022679"/>
    </source>
</evidence>
<dbReference type="InterPro" id="IPR003390">
    <property type="entry name" value="DNA_integrity_scan_DisA_N"/>
</dbReference>
<dbReference type="HAMAP" id="MF_01499">
    <property type="entry name" value="DacA"/>
    <property type="match status" value="1"/>
</dbReference>
<dbReference type="PANTHER" id="PTHR34185:SF1">
    <property type="entry name" value="DIADENYLATE CYCLASE"/>
    <property type="match status" value="1"/>
</dbReference>
<feature type="domain" description="DAC" evidence="11">
    <location>
        <begin position="97"/>
        <end position="255"/>
    </location>
</feature>
<comment type="function">
    <text evidence="10">Catalyzes the condensation of 2 ATP molecules into cyclic di-AMP (c-di-AMP), a second messenger used to regulate differing processes in different bacteria.</text>
</comment>
<proteinExistence type="inferred from homology"/>
<dbReference type="Gene3D" id="3.40.1700.10">
    <property type="entry name" value="DNA integrity scanning protein, DisA, N-terminal domain"/>
    <property type="match status" value="1"/>
</dbReference>
<comment type="caution">
    <text evidence="12">The sequence shown here is derived from an EMBL/GenBank/DDBJ whole genome shotgun (WGS) entry which is preliminary data.</text>
</comment>
<dbReference type="PIRSF" id="PIRSF004793">
    <property type="entry name" value="UCP004793"/>
    <property type="match status" value="1"/>
</dbReference>
<reference evidence="12 13" key="1">
    <citation type="submission" date="2019-10" db="EMBL/GenBank/DDBJ databases">
        <authorList>
            <person name="Dong K."/>
        </authorList>
    </citation>
    <scope>NUCLEOTIDE SEQUENCE [LARGE SCALE GENOMIC DNA]</scope>
    <source>
        <strain evidence="12 13">DSM 28960</strain>
    </source>
</reference>
<accession>A0A7X1Z944</accession>
<evidence type="ECO:0000256" key="7">
    <source>
        <dbReference type="ARBA" id="ARBA00022840"/>
    </source>
</evidence>
<dbReference type="Pfam" id="PF02457">
    <property type="entry name" value="DAC"/>
    <property type="match status" value="1"/>
</dbReference>
<feature type="transmembrane region" description="Helical" evidence="10">
    <location>
        <begin position="54"/>
        <end position="73"/>
    </location>
</feature>
<keyword evidence="2 10" id="KW-1003">Cell membrane</keyword>
<evidence type="ECO:0000256" key="4">
    <source>
        <dbReference type="ARBA" id="ARBA00022692"/>
    </source>
</evidence>
<dbReference type="GO" id="GO:0005524">
    <property type="term" value="F:ATP binding"/>
    <property type="evidence" value="ECO:0007669"/>
    <property type="project" value="UniProtKB-UniRule"/>
</dbReference>
<evidence type="ECO:0000313" key="13">
    <source>
        <dbReference type="Proteomes" id="UP000439550"/>
    </source>
</evidence>
<evidence type="ECO:0000256" key="2">
    <source>
        <dbReference type="ARBA" id="ARBA00022475"/>
    </source>
</evidence>
<dbReference type="GO" id="GO:0106408">
    <property type="term" value="F:diadenylate cyclase activity"/>
    <property type="evidence" value="ECO:0007669"/>
    <property type="project" value="UniProtKB-EC"/>
</dbReference>
<organism evidence="12 13">
    <name type="scientific">Lactococcus hircilactis</name>
    <dbReference type="NCBI Taxonomy" id="1494462"/>
    <lineage>
        <taxon>Bacteria</taxon>
        <taxon>Bacillati</taxon>
        <taxon>Bacillota</taxon>
        <taxon>Bacilli</taxon>
        <taxon>Lactobacillales</taxon>
        <taxon>Streptococcaceae</taxon>
        <taxon>Lactococcus</taxon>
    </lineage>
</organism>
<evidence type="ECO:0000256" key="6">
    <source>
        <dbReference type="ARBA" id="ARBA00022741"/>
    </source>
</evidence>
<keyword evidence="9 10" id="KW-0472">Membrane</keyword>
<keyword evidence="6 10" id="KW-0547">Nucleotide-binding</keyword>
<evidence type="ECO:0000256" key="9">
    <source>
        <dbReference type="ARBA" id="ARBA00023136"/>
    </source>
</evidence>
<evidence type="ECO:0000256" key="5">
    <source>
        <dbReference type="ARBA" id="ARBA00022695"/>
    </source>
</evidence>
<comment type="similarity">
    <text evidence="10">Belongs to the adenylate cyclase family. DacA/CdaA subfamily.</text>
</comment>
<feature type="transmembrane region" description="Helical" evidence="10">
    <location>
        <begin position="24"/>
        <end position="42"/>
    </location>
</feature>
<protein>
    <recommendedName>
        <fullName evidence="10">Diadenylate cyclase</fullName>
        <shortName evidence="10">DAC</shortName>
        <ecNumber evidence="10">2.7.7.85</ecNumber>
    </recommendedName>
    <alternativeName>
        <fullName evidence="10">Cyclic-di-AMP synthase</fullName>
        <shortName evidence="10">c-di-AMP synthase</shortName>
    </alternativeName>
</protein>
<evidence type="ECO:0000256" key="1">
    <source>
        <dbReference type="ARBA" id="ARBA00000877"/>
    </source>
</evidence>